<name>A0A238LG42_9RHOB</name>
<evidence type="ECO:0008006" key="4">
    <source>
        <dbReference type="Google" id="ProtNLM"/>
    </source>
</evidence>
<dbReference type="Proteomes" id="UP000201613">
    <property type="component" value="Unassembled WGS sequence"/>
</dbReference>
<organism evidence="2 3">
    <name type="scientific">Flavimaricola marinus</name>
    <dbReference type="NCBI Taxonomy" id="1819565"/>
    <lineage>
        <taxon>Bacteria</taxon>
        <taxon>Pseudomonadati</taxon>
        <taxon>Pseudomonadota</taxon>
        <taxon>Alphaproteobacteria</taxon>
        <taxon>Rhodobacterales</taxon>
        <taxon>Paracoccaceae</taxon>
        <taxon>Flavimaricola</taxon>
    </lineage>
</organism>
<evidence type="ECO:0000256" key="1">
    <source>
        <dbReference type="SAM" id="Coils"/>
    </source>
</evidence>
<reference evidence="2 3" key="1">
    <citation type="submission" date="2017-05" db="EMBL/GenBank/DDBJ databases">
        <authorList>
            <person name="Song R."/>
            <person name="Chenine A.L."/>
            <person name="Ruprecht R.M."/>
        </authorList>
    </citation>
    <scope>NUCLEOTIDE SEQUENCE [LARGE SCALE GENOMIC DNA]</scope>
    <source>
        <strain evidence="2 3">CECT 8899</strain>
    </source>
</reference>
<feature type="coiled-coil region" evidence="1">
    <location>
        <begin position="49"/>
        <end position="125"/>
    </location>
</feature>
<dbReference type="EMBL" id="FXZK01000003">
    <property type="protein sequence ID" value="SMY07936.1"/>
    <property type="molecule type" value="Genomic_DNA"/>
</dbReference>
<sequence>MLEWGRVMNDIIELEGRIAAALGRIRRQVEAMSPTRTDADDADKSAETIAALTARLDEERTVNAQLEERVRALKDRQDGRLSELEAQAEAGTKRLADLDTELQRLQAVNTELRAVASEMRRALQDEVADPELVNRAAIAELDAVSAARDADRAEVEAILSELAPLIGEGR</sequence>
<evidence type="ECO:0000313" key="2">
    <source>
        <dbReference type="EMBL" id="SMY07936.1"/>
    </source>
</evidence>
<proteinExistence type="predicted"/>
<evidence type="ECO:0000313" key="3">
    <source>
        <dbReference type="Proteomes" id="UP000201613"/>
    </source>
</evidence>
<keyword evidence="3" id="KW-1185">Reference proteome</keyword>
<protein>
    <recommendedName>
        <fullName evidence="4">Chromosome partition protein Smc</fullName>
    </recommendedName>
</protein>
<accession>A0A238LG42</accession>
<keyword evidence="1" id="KW-0175">Coiled coil</keyword>
<gene>
    <name evidence="2" type="ORF">LOM8899_02081</name>
</gene>
<dbReference type="AlphaFoldDB" id="A0A238LG42"/>